<feature type="signal peptide" evidence="12">
    <location>
        <begin position="1"/>
        <end position="20"/>
    </location>
</feature>
<keyword evidence="4" id="KW-0328">Glycosyltransferase</keyword>
<evidence type="ECO:0000256" key="9">
    <source>
        <dbReference type="ARBA" id="ARBA00023136"/>
    </source>
</evidence>
<dbReference type="CDD" id="cd03784">
    <property type="entry name" value="GT1_Gtf-like"/>
    <property type="match status" value="1"/>
</dbReference>
<dbReference type="AlphaFoldDB" id="A0A0N4ZZQ4"/>
<feature type="transmembrane region" description="Helical" evidence="11">
    <location>
        <begin position="487"/>
        <end position="515"/>
    </location>
</feature>
<evidence type="ECO:0000313" key="13">
    <source>
        <dbReference type="Proteomes" id="UP000038045"/>
    </source>
</evidence>
<dbReference type="InterPro" id="IPR050271">
    <property type="entry name" value="UDP-glycosyltransferase"/>
</dbReference>
<dbReference type="FunFam" id="3.40.50.2000:FF:000038">
    <property type="entry name" value="UDP-GlucuronosylTransferase"/>
    <property type="match status" value="1"/>
</dbReference>
<accession>A0A0N4ZZQ4</accession>
<dbReference type="GO" id="GO:0016020">
    <property type="term" value="C:membrane"/>
    <property type="evidence" value="ECO:0007669"/>
    <property type="project" value="UniProtKB-SubCell"/>
</dbReference>
<comment type="similarity">
    <text evidence="2">Belongs to the UDP-glycosyltransferase family.</text>
</comment>
<proteinExistence type="inferred from homology"/>
<evidence type="ECO:0000256" key="10">
    <source>
        <dbReference type="ARBA" id="ARBA00047475"/>
    </source>
</evidence>
<feature type="chain" id="PRO_5005892427" description="glucuronosyltransferase" evidence="12">
    <location>
        <begin position="21"/>
        <end position="534"/>
    </location>
</feature>
<keyword evidence="5" id="KW-0808">Transferase</keyword>
<protein>
    <recommendedName>
        <fullName evidence="3">glucuronosyltransferase</fullName>
        <ecNumber evidence="3">2.4.1.17</ecNumber>
    </recommendedName>
</protein>
<evidence type="ECO:0000256" key="12">
    <source>
        <dbReference type="SAM" id="SignalP"/>
    </source>
</evidence>
<keyword evidence="7 12" id="KW-0732">Signal</keyword>
<evidence type="ECO:0000256" key="3">
    <source>
        <dbReference type="ARBA" id="ARBA00012544"/>
    </source>
</evidence>
<sequence length="534" mass="61192">MFNKFFLISILFSTLSLSCSLKILGIMPQYGKSHVRFTGSTLDILAKAGHNVTFLLAKMDPLMKTTETKYVQNIVSPDNVPELEKIVNKIENKKTSFWTEEMGSVTSFFGFIEEFQKMFELHCERLVFNDTLTEEMRNEKYDLAIIEVFDYCAFGLVKAYNIPAHVSVLASALPSGLYKHFGLTFPISQTPDMFTKYSDTEFGFFTRLGNLVGYYLGSLFSDNLYERENKVFDKKFGKGFVDIAQEVRDSSFLVVNSNPFVDYAHPTLSKIIEIGGFVIPEAKKLNKEWDEILSRKKHTILISFGSVAQSSSMPIKMKKAYLEAFKRLPDIMFIWKYENMNDENVKESDNVHISKWVPQTELLNDKRLSGFLTHGGQNSLQEAAFYGVPLLCVGLFADQHRNAKVAEKIGFGKVLVKEDTYDANNLVSAFKELIDEKSEYKKNAVRVSEMIKNRPGNITKTFIEHVEFAAKFKKLPHLNMEGHKLNIFQYALVDIILFILLILFTILGIVGFLSFKIIKTIYRKIIHKEKEKDE</sequence>
<dbReference type="Pfam" id="PF00201">
    <property type="entry name" value="UDPGT"/>
    <property type="match status" value="1"/>
</dbReference>
<keyword evidence="6 11" id="KW-0812">Transmembrane</keyword>
<comment type="subcellular location">
    <subcellularLocation>
        <location evidence="1">Membrane</location>
        <topology evidence="1">Single-pass membrane protein</topology>
    </subcellularLocation>
</comment>
<dbReference type="GO" id="GO:0015020">
    <property type="term" value="F:glucuronosyltransferase activity"/>
    <property type="evidence" value="ECO:0007669"/>
    <property type="project" value="UniProtKB-EC"/>
</dbReference>
<evidence type="ECO:0000256" key="2">
    <source>
        <dbReference type="ARBA" id="ARBA00009995"/>
    </source>
</evidence>
<keyword evidence="13" id="KW-1185">Reference proteome</keyword>
<dbReference type="PANTHER" id="PTHR48043">
    <property type="entry name" value="EG:EG0003.4 PROTEIN-RELATED"/>
    <property type="match status" value="1"/>
</dbReference>
<reference evidence="14" key="1">
    <citation type="submission" date="2017-02" db="UniProtKB">
        <authorList>
            <consortium name="WormBaseParasite"/>
        </authorList>
    </citation>
    <scope>IDENTIFICATION</scope>
</reference>
<evidence type="ECO:0000256" key="7">
    <source>
        <dbReference type="ARBA" id="ARBA00022729"/>
    </source>
</evidence>
<organism evidence="13 14">
    <name type="scientific">Parastrongyloides trichosuri</name>
    <name type="common">Possum-specific nematode worm</name>
    <dbReference type="NCBI Taxonomy" id="131310"/>
    <lineage>
        <taxon>Eukaryota</taxon>
        <taxon>Metazoa</taxon>
        <taxon>Ecdysozoa</taxon>
        <taxon>Nematoda</taxon>
        <taxon>Chromadorea</taxon>
        <taxon>Rhabditida</taxon>
        <taxon>Tylenchina</taxon>
        <taxon>Panagrolaimomorpha</taxon>
        <taxon>Strongyloidoidea</taxon>
        <taxon>Strongyloididae</taxon>
        <taxon>Parastrongyloides</taxon>
    </lineage>
</organism>
<keyword evidence="9 11" id="KW-0472">Membrane</keyword>
<evidence type="ECO:0000256" key="6">
    <source>
        <dbReference type="ARBA" id="ARBA00022692"/>
    </source>
</evidence>
<evidence type="ECO:0000256" key="1">
    <source>
        <dbReference type="ARBA" id="ARBA00004167"/>
    </source>
</evidence>
<dbReference type="PROSITE" id="PS51257">
    <property type="entry name" value="PROKAR_LIPOPROTEIN"/>
    <property type="match status" value="1"/>
</dbReference>
<evidence type="ECO:0000256" key="11">
    <source>
        <dbReference type="SAM" id="Phobius"/>
    </source>
</evidence>
<dbReference type="EC" id="2.4.1.17" evidence="3"/>
<dbReference type="Gene3D" id="3.40.50.2000">
    <property type="entry name" value="Glycogen Phosphorylase B"/>
    <property type="match status" value="1"/>
</dbReference>
<keyword evidence="8 11" id="KW-1133">Transmembrane helix</keyword>
<evidence type="ECO:0000256" key="4">
    <source>
        <dbReference type="ARBA" id="ARBA00022676"/>
    </source>
</evidence>
<evidence type="ECO:0000256" key="5">
    <source>
        <dbReference type="ARBA" id="ARBA00022679"/>
    </source>
</evidence>
<dbReference type="STRING" id="131310.A0A0N4ZZQ4"/>
<dbReference type="WBParaSite" id="PTRK_0001446300.1">
    <property type="protein sequence ID" value="PTRK_0001446300.1"/>
    <property type="gene ID" value="PTRK_0001446300"/>
</dbReference>
<evidence type="ECO:0000313" key="14">
    <source>
        <dbReference type="WBParaSite" id="PTRK_0001446300.1"/>
    </source>
</evidence>
<name>A0A0N4ZZQ4_PARTI</name>
<comment type="catalytic activity">
    <reaction evidence="10">
        <text>glucuronate acceptor + UDP-alpha-D-glucuronate = acceptor beta-D-glucuronoside + UDP + H(+)</text>
        <dbReference type="Rhea" id="RHEA:21032"/>
        <dbReference type="ChEBI" id="CHEBI:15378"/>
        <dbReference type="ChEBI" id="CHEBI:58052"/>
        <dbReference type="ChEBI" id="CHEBI:58223"/>
        <dbReference type="ChEBI" id="CHEBI:132367"/>
        <dbReference type="ChEBI" id="CHEBI:132368"/>
        <dbReference type="EC" id="2.4.1.17"/>
    </reaction>
</comment>
<evidence type="ECO:0000256" key="8">
    <source>
        <dbReference type="ARBA" id="ARBA00022989"/>
    </source>
</evidence>
<dbReference type="SUPFAM" id="SSF53756">
    <property type="entry name" value="UDP-Glycosyltransferase/glycogen phosphorylase"/>
    <property type="match status" value="1"/>
</dbReference>
<dbReference type="PANTHER" id="PTHR48043:SF150">
    <property type="entry name" value="GLUCURONOSYLTRANSFERASE"/>
    <property type="match status" value="1"/>
</dbReference>
<dbReference type="InterPro" id="IPR002213">
    <property type="entry name" value="UDP_glucos_trans"/>
</dbReference>
<dbReference type="Proteomes" id="UP000038045">
    <property type="component" value="Unplaced"/>
</dbReference>